<gene>
    <name evidence="1" type="ORF">NBRC116591_08290</name>
</gene>
<protein>
    <submittedName>
        <fullName evidence="1">Prenyltransferase</fullName>
    </submittedName>
</protein>
<dbReference type="Gene3D" id="1.50.10.20">
    <property type="match status" value="1"/>
</dbReference>
<dbReference type="RefSeq" id="WP_353301773.1">
    <property type="nucleotide sequence ID" value="NZ_BAABWN010000002.1"/>
</dbReference>
<proteinExistence type="predicted"/>
<evidence type="ECO:0000313" key="1">
    <source>
        <dbReference type="EMBL" id="GAA6167019.1"/>
    </source>
</evidence>
<dbReference type="EMBL" id="BAABWN010000002">
    <property type="protein sequence ID" value="GAA6167019.1"/>
    <property type="molecule type" value="Genomic_DNA"/>
</dbReference>
<accession>A0ABQ0A5T8</accession>
<comment type="caution">
    <text evidence="1">The sequence shown here is derived from an EMBL/GenBank/DDBJ whole genome shotgun (WGS) entry which is preliminary data.</text>
</comment>
<name>A0ABQ0A5T8_9GAMM</name>
<evidence type="ECO:0000313" key="2">
    <source>
        <dbReference type="Proteomes" id="UP001465153"/>
    </source>
</evidence>
<dbReference type="InterPro" id="IPR008928">
    <property type="entry name" value="6-hairpin_glycosidase_sf"/>
</dbReference>
<keyword evidence="2" id="KW-1185">Reference proteome</keyword>
<sequence>MTITIQQSAIQQSATQQLSPALTKAAQFIVNQQSPTGAIPWFDGHFADPWDHIEAAMGLTIAGKYREAQRAYLWLVHNQERDGSWYSEYHKNSHGEYAANTTTLKQTHHAAYIATGLWHYYLCTQDVEFIRELYPRVEAAFDFILPLQTPEGEFNWAVNSNNDVQEDALITACSSILKSLSCASLLARTLNFPSNYFDHSYQKLQNALSNKPHRFDRTWEPKTRFSMDWFYPIFCGALTKTAAKTRLESRWHEFVIDNIGCRCVSDEPWVTTAETCELIFALLYLEETETAQQLFQQLLSLQDSSDGGFWTGIVTRDMSLWPKEKTTWTAGAILLAADALFQLSNGHEILIR</sequence>
<dbReference type="Proteomes" id="UP001465153">
    <property type="component" value="Unassembled WGS sequence"/>
</dbReference>
<dbReference type="SUPFAM" id="SSF48208">
    <property type="entry name" value="Six-hairpin glycosidases"/>
    <property type="match status" value="1"/>
</dbReference>
<reference evidence="1 2" key="1">
    <citation type="submission" date="2024-04" db="EMBL/GenBank/DDBJ databases">
        <title>Draft genome sequence of Sessilibacter corallicola NBRC 116591.</title>
        <authorList>
            <person name="Miyakawa T."/>
            <person name="Kusuya Y."/>
            <person name="Miura T."/>
        </authorList>
    </citation>
    <scope>NUCLEOTIDE SEQUENCE [LARGE SCALE GENOMIC DNA]</scope>
    <source>
        <strain evidence="1 2">KU-00831-HH</strain>
    </source>
</reference>
<organism evidence="1 2">
    <name type="scientific">Sessilibacter corallicola</name>
    <dbReference type="NCBI Taxonomy" id="2904075"/>
    <lineage>
        <taxon>Bacteria</taxon>
        <taxon>Pseudomonadati</taxon>
        <taxon>Pseudomonadota</taxon>
        <taxon>Gammaproteobacteria</taxon>
        <taxon>Cellvibrionales</taxon>
        <taxon>Cellvibrionaceae</taxon>
        <taxon>Sessilibacter</taxon>
    </lineage>
</organism>